<accession>A0A4R0ERF7</accession>
<protein>
    <submittedName>
        <fullName evidence="2">Alpha/beta hydrolase</fullName>
    </submittedName>
</protein>
<dbReference type="Gene3D" id="3.40.50.1820">
    <property type="entry name" value="alpha/beta hydrolase"/>
    <property type="match status" value="1"/>
</dbReference>
<feature type="domain" description="AB hydrolase-1" evidence="1">
    <location>
        <begin position="41"/>
        <end position="294"/>
    </location>
</feature>
<dbReference type="PANTHER" id="PTHR43433">
    <property type="entry name" value="HYDROLASE, ALPHA/BETA FOLD FAMILY PROTEIN"/>
    <property type="match status" value="1"/>
</dbReference>
<reference evidence="2 3" key="1">
    <citation type="submission" date="2019-02" db="EMBL/GenBank/DDBJ databases">
        <title>High diversity of culturable Acinetobacter species in natural soil and water ecosystems.</title>
        <authorList>
            <person name="Radolfova-Krizova L."/>
            <person name="Nemec A."/>
        </authorList>
    </citation>
    <scope>NUCLEOTIDE SEQUENCE [LARGE SCALE GENOMIC DNA]</scope>
    <source>
        <strain evidence="2 3">ANC 4281</strain>
    </source>
</reference>
<dbReference type="AlphaFoldDB" id="A0A4R0ERF7"/>
<sequence length="315" mass="34792">MNHSALNFTGSPYTSFMHETKVNLGNGVELHVEMGGNPEHPAIMLIMGLGAQMLFWPDFFCKSLIDQGYRVIRYDNRDIGLSSKIRHSGPRLNTLKLMGRFALGLENQGAPYDLYDMAEDAALLIDHLGLEKVSVIGASMGGMIAQILAAQHPEKVSNLGLMFTSNNQPLLPPPFPKQLLSLIGRPESTDEEGIVNHSVKVFNIIGSPGYINQIEIMQTARKLYQRSYYPAGVLQQFLAILCTGSLLQLSKQIQQPTLVVHGSRDRLLPPSHGKAVAKAITDAKFELIHGMGHDMPPHFIPYLSGLFADHFKSKH</sequence>
<comment type="caution">
    <text evidence="2">The sequence shown here is derived from an EMBL/GenBank/DDBJ whole genome shotgun (WGS) entry which is preliminary data.</text>
</comment>
<proteinExistence type="predicted"/>
<gene>
    <name evidence="2" type="ORF">E0H85_04440</name>
</gene>
<dbReference type="InterPro" id="IPR029058">
    <property type="entry name" value="AB_hydrolase_fold"/>
</dbReference>
<dbReference type="InterPro" id="IPR000073">
    <property type="entry name" value="AB_hydrolase_1"/>
</dbReference>
<dbReference type="SUPFAM" id="SSF53474">
    <property type="entry name" value="alpha/beta-Hydrolases"/>
    <property type="match status" value="1"/>
</dbReference>
<dbReference type="EMBL" id="SJOA01000003">
    <property type="protein sequence ID" value="TCB61103.1"/>
    <property type="molecule type" value="Genomic_DNA"/>
</dbReference>
<organism evidence="2 3">
    <name type="scientific">Acinetobacter terrae</name>
    <dbReference type="NCBI Taxonomy" id="2731247"/>
    <lineage>
        <taxon>Bacteria</taxon>
        <taxon>Pseudomonadati</taxon>
        <taxon>Pseudomonadota</taxon>
        <taxon>Gammaproteobacteria</taxon>
        <taxon>Moraxellales</taxon>
        <taxon>Moraxellaceae</taxon>
        <taxon>Acinetobacter</taxon>
        <taxon>Acinetobacter Taxon 24</taxon>
    </lineage>
</organism>
<dbReference type="PANTHER" id="PTHR43433:SF5">
    <property type="entry name" value="AB HYDROLASE-1 DOMAIN-CONTAINING PROTEIN"/>
    <property type="match status" value="1"/>
</dbReference>
<name>A0A4R0ERF7_9GAMM</name>
<dbReference type="Pfam" id="PF00561">
    <property type="entry name" value="Abhydrolase_1"/>
    <property type="match status" value="1"/>
</dbReference>
<dbReference type="OrthoDB" id="9798888at2"/>
<dbReference type="RefSeq" id="WP_067723779.1">
    <property type="nucleotide sequence ID" value="NZ_JABERI010000012.1"/>
</dbReference>
<dbReference type="GO" id="GO:0004806">
    <property type="term" value="F:triacylglycerol lipase activity"/>
    <property type="evidence" value="ECO:0007669"/>
    <property type="project" value="TreeGrafter"/>
</dbReference>
<evidence type="ECO:0000313" key="2">
    <source>
        <dbReference type="EMBL" id="TCB61103.1"/>
    </source>
</evidence>
<keyword evidence="2" id="KW-0378">Hydrolase</keyword>
<evidence type="ECO:0000259" key="1">
    <source>
        <dbReference type="Pfam" id="PF00561"/>
    </source>
</evidence>
<evidence type="ECO:0000313" key="3">
    <source>
        <dbReference type="Proteomes" id="UP000291380"/>
    </source>
</evidence>
<dbReference type="GO" id="GO:0046503">
    <property type="term" value="P:glycerolipid catabolic process"/>
    <property type="evidence" value="ECO:0007669"/>
    <property type="project" value="TreeGrafter"/>
</dbReference>
<dbReference type="InterPro" id="IPR050471">
    <property type="entry name" value="AB_hydrolase"/>
</dbReference>
<dbReference type="Proteomes" id="UP000291380">
    <property type="component" value="Unassembled WGS sequence"/>
</dbReference>